<sequence>MHRPFPKAAITLLTIILGLRFSTLLSYFQLEASGASSYSNDWYNQYYTPLSNGFANIPTVLMNAGGAGLIGPSLKSLSERAVAKSPSSSSSNSRPNSNSNNNKSTRKRRLLLGISTKDYLDKAERQHRRIIRDTWLQQNFHDDGDPSSLSEYSSHNKVCSLHKLLQSTVQEDCQLVYTFLFPNKDNQRITNVEELLDVYNHQGNHNETQESKHDAFFISVDNPKNHYDVLLQWTQLVVQLSSQRRSLLGSFDYVGFATTQAMMFPQRFWKENSGIFQSTLPHESMVAGMPLIKEKEGDDDDSKEDFVTQCGKSFCLDPNFLCFSRDVIQHFATAKVLSFDTTMQEDGDAASLASSKLFQHFQDYKASTGSGISWKKLVGVQRAFKAPERVISVWDEYVATITDYRRVSIEKKNLLRPQEEEEEEEYQHAPVIDYEGNPRMLVGIFTTNLKPIERKRRNALRQTFIKSYDHTPTPHRICSLQELLKKKVSEEDCQLAYTFVVGAGKKNQAPMVNVNANHADEMVIPSSQITEPEPDVLYLNIRENMNDGKSETWFKYATLLAENQFYFDYITKMDTDTLLHPYPLFEKMSKWPKYPNNVHVYGGHYVVKQDAAQGKVTVLGTSYMDGPMYWLSPDVARFISDPNRCNHTELRTHAEDMSIGNYVNSFPYPIHRLTLSNKCYTHPLKSLEHYRKRWKRYKTKFKEFHP</sequence>
<evidence type="ECO:0000256" key="6">
    <source>
        <dbReference type="ARBA" id="ARBA00022968"/>
    </source>
</evidence>
<keyword evidence="6" id="KW-0735">Signal-anchor</keyword>
<keyword evidence="12" id="KW-1185">Reference proteome</keyword>
<dbReference type="PANTHER" id="PTHR11214:SF351">
    <property type="entry name" value="BETA-1,3-GALACTOSYLTRANSFERASE PVG3"/>
    <property type="match status" value="1"/>
</dbReference>
<name>A0AAD2JL38_9STRA</name>
<dbReference type="AlphaFoldDB" id="A0AAD2JL38"/>
<evidence type="ECO:0000256" key="7">
    <source>
        <dbReference type="ARBA" id="ARBA00022989"/>
    </source>
</evidence>
<accession>A0AAD2JL38</accession>
<evidence type="ECO:0000256" key="8">
    <source>
        <dbReference type="ARBA" id="ARBA00023034"/>
    </source>
</evidence>
<keyword evidence="7" id="KW-1133">Transmembrane helix</keyword>
<evidence type="ECO:0000256" key="3">
    <source>
        <dbReference type="ARBA" id="ARBA00022676"/>
    </source>
</evidence>
<protein>
    <recommendedName>
        <fullName evidence="13">Hexosyltransferase</fullName>
    </recommendedName>
</protein>
<evidence type="ECO:0000256" key="1">
    <source>
        <dbReference type="ARBA" id="ARBA00004323"/>
    </source>
</evidence>
<reference evidence="11" key="1">
    <citation type="submission" date="2023-08" db="EMBL/GenBank/DDBJ databases">
        <authorList>
            <person name="Audoor S."/>
            <person name="Bilcke G."/>
        </authorList>
    </citation>
    <scope>NUCLEOTIDE SEQUENCE</scope>
</reference>
<evidence type="ECO:0000256" key="2">
    <source>
        <dbReference type="ARBA" id="ARBA00008661"/>
    </source>
</evidence>
<feature type="region of interest" description="Disordered" evidence="10">
    <location>
        <begin position="81"/>
        <end position="107"/>
    </location>
</feature>
<organism evidence="11 12">
    <name type="scientific">Cylindrotheca closterium</name>
    <dbReference type="NCBI Taxonomy" id="2856"/>
    <lineage>
        <taxon>Eukaryota</taxon>
        <taxon>Sar</taxon>
        <taxon>Stramenopiles</taxon>
        <taxon>Ochrophyta</taxon>
        <taxon>Bacillariophyta</taxon>
        <taxon>Bacillariophyceae</taxon>
        <taxon>Bacillariophycidae</taxon>
        <taxon>Bacillariales</taxon>
        <taxon>Bacillariaceae</taxon>
        <taxon>Cylindrotheca</taxon>
    </lineage>
</organism>
<comment type="similarity">
    <text evidence="2">Belongs to the glycosyltransferase 31 family.</text>
</comment>
<dbReference type="InterPro" id="IPR002659">
    <property type="entry name" value="Glyco_trans_31"/>
</dbReference>
<proteinExistence type="inferred from homology"/>
<comment type="subcellular location">
    <subcellularLocation>
        <location evidence="1">Golgi apparatus membrane</location>
        <topology evidence="1">Single-pass type II membrane protein</topology>
    </subcellularLocation>
</comment>
<keyword evidence="4" id="KW-0808">Transferase</keyword>
<feature type="compositionally biased region" description="Low complexity" evidence="10">
    <location>
        <begin position="84"/>
        <end position="103"/>
    </location>
</feature>
<keyword evidence="3" id="KW-0328">Glycosyltransferase</keyword>
<evidence type="ECO:0000313" key="11">
    <source>
        <dbReference type="EMBL" id="CAJ1959555.1"/>
    </source>
</evidence>
<gene>
    <name evidence="11" type="ORF">CYCCA115_LOCUS17976</name>
</gene>
<evidence type="ECO:0000256" key="10">
    <source>
        <dbReference type="SAM" id="MobiDB-lite"/>
    </source>
</evidence>
<evidence type="ECO:0000256" key="4">
    <source>
        <dbReference type="ARBA" id="ARBA00022679"/>
    </source>
</evidence>
<dbReference type="EMBL" id="CAKOGP040002003">
    <property type="protein sequence ID" value="CAJ1959555.1"/>
    <property type="molecule type" value="Genomic_DNA"/>
</dbReference>
<dbReference type="Proteomes" id="UP001295423">
    <property type="component" value="Unassembled WGS sequence"/>
</dbReference>
<evidence type="ECO:0000313" key="12">
    <source>
        <dbReference type="Proteomes" id="UP001295423"/>
    </source>
</evidence>
<keyword evidence="9" id="KW-0472">Membrane</keyword>
<keyword evidence="5" id="KW-0812">Transmembrane</keyword>
<evidence type="ECO:0000256" key="9">
    <source>
        <dbReference type="ARBA" id="ARBA00023136"/>
    </source>
</evidence>
<dbReference type="GO" id="GO:0016758">
    <property type="term" value="F:hexosyltransferase activity"/>
    <property type="evidence" value="ECO:0007669"/>
    <property type="project" value="InterPro"/>
</dbReference>
<evidence type="ECO:0000256" key="5">
    <source>
        <dbReference type="ARBA" id="ARBA00022692"/>
    </source>
</evidence>
<dbReference type="PANTHER" id="PTHR11214">
    <property type="entry name" value="BETA-1,3-N-ACETYLGLUCOSAMINYLTRANSFERASE"/>
    <property type="match status" value="1"/>
</dbReference>
<keyword evidence="8" id="KW-0333">Golgi apparatus</keyword>
<dbReference type="GO" id="GO:0000139">
    <property type="term" value="C:Golgi membrane"/>
    <property type="evidence" value="ECO:0007669"/>
    <property type="project" value="UniProtKB-SubCell"/>
</dbReference>
<evidence type="ECO:0008006" key="13">
    <source>
        <dbReference type="Google" id="ProtNLM"/>
    </source>
</evidence>
<comment type="caution">
    <text evidence="11">The sequence shown here is derived from an EMBL/GenBank/DDBJ whole genome shotgun (WGS) entry which is preliminary data.</text>
</comment>